<dbReference type="PANTHER" id="PTHR13456">
    <property type="entry name" value="UPF0729 PROTEIN C18ORF32"/>
    <property type="match status" value="1"/>
</dbReference>
<dbReference type="AlphaFoldDB" id="A0A7I4Y398"/>
<dbReference type="WBParaSite" id="HCON_00039660-00001">
    <property type="protein sequence ID" value="HCON_00039660-00001"/>
    <property type="gene ID" value="HCON_00039660"/>
</dbReference>
<protein>
    <submittedName>
        <fullName evidence="3">UPF0729 protein GD16342</fullName>
    </submittedName>
</protein>
<organism evidence="2 3">
    <name type="scientific">Haemonchus contortus</name>
    <name type="common">Barber pole worm</name>
    <dbReference type="NCBI Taxonomy" id="6289"/>
    <lineage>
        <taxon>Eukaryota</taxon>
        <taxon>Metazoa</taxon>
        <taxon>Ecdysozoa</taxon>
        <taxon>Nematoda</taxon>
        <taxon>Chromadorea</taxon>
        <taxon>Rhabditida</taxon>
        <taxon>Rhabditina</taxon>
        <taxon>Rhabditomorpha</taxon>
        <taxon>Strongyloidea</taxon>
        <taxon>Trichostrongylidae</taxon>
        <taxon>Haemonchus</taxon>
    </lineage>
</organism>
<dbReference type="Proteomes" id="UP000025227">
    <property type="component" value="Unplaced"/>
</dbReference>
<comment type="similarity">
    <text evidence="1">Belongs to the UPF0729 family.</text>
</comment>
<sequence>MVCIPCIFLPILLAIYLKFIQPFVFRLLPERWVTFVDSILYPTCPARPPSSAENKSDVKGKEDCGCENREAVEATGESKKDL</sequence>
<name>A0A7I4Y398_HAECO</name>
<dbReference type="OMA" id="MAIYMKF"/>
<evidence type="ECO:0000313" key="3">
    <source>
        <dbReference type="WBParaSite" id="HCON_00039660-00001"/>
    </source>
</evidence>
<dbReference type="PANTHER" id="PTHR13456:SF0">
    <property type="entry name" value="UPF0729 PROTEIN C18ORF32"/>
    <property type="match status" value="1"/>
</dbReference>
<dbReference type="InterPro" id="IPR026776">
    <property type="entry name" value="UPF0729_C18orf32-like"/>
</dbReference>
<proteinExistence type="inferred from homology"/>
<dbReference type="OrthoDB" id="10062823at2759"/>
<keyword evidence="2" id="KW-1185">Reference proteome</keyword>
<evidence type="ECO:0000256" key="1">
    <source>
        <dbReference type="ARBA" id="ARBA00007959"/>
    </source>
</evidence>
<accession>A0A7I4Y398</accession>
<reference evidence="3" key="1">
    <citation type="submission" date="2020-12" db="UniProtKB">
        <authorList>
            <consortium name="WormBaseParasite"/>
        </authorList>
    </citation>
    <scope>IDENTIFICATION</scope>
    <source>
        <strain evidence="3">MHco3</strain>
    </source>
</reference>
<evidence type="ECO:0000313" key="2">
    <source>
        <dbReference type="Proteomes" id="UP000025227"/>
    </source>
</evidence>